<name>A0A3M2L371_9NOCA</name>
<evidence type="ECO:0000313" key="1">
    <source>
        <dbReference type="EMBL" id="RMI32087.1"/>
    </source>
</evidence>
<proteinExistence type="predicted"/>
<protein>
    <submittedName>
        <fullName evidence="1">Uncharacterized protein</fullName>
    </submittedName>
</protein>
<accession>A0A3M2L371</accession>
<keyword evidence="2" id="KW-1185">Reference proteome</keyword>
<dbReference type="AlphaFoldDB" id="A0A3M2L371"/>
<dbReference type="EMBL" id="RFFH01000005">
    <property type="protein sequence ID" value="RMI32087.1"/>
    <property type="molecule type" value="Genomic_DNA"/>
</dbReference>
<gene>
    <name evidence="1" type="ORF">EBN03_13770</name>
</gene>
<dbReference type="Proteomes" id="UP000279275">
    <property type="component" value="Unassembled WGS sequence"/>
</dbReference>
<reference evidence="1 2" key="1">
    <citation type="submission" date="2018-10" db="EMBL/GenBank/DDBJ databases">
        <title>Isolation from cow dung.</title>
        <authorList>
            <person name="Ling L."/>
        </authorList>
    </citation>
    <scope>NUCLEOTIDE SEQUENCE [LARGE SCALE GENOMIC DNA]</scope>
    <source>
        <strain evidence="1 2">NEAU-LL90</strain>
    </source>
</reference>
<comment type="caution">
    <text evidence="1">The sequence shown here is derived from an EMBL/GenBank/DDBJ whole genome shotgun (WGS) entry which is preliminary data.</text>
</comment>
<sequence length="89" mass="9681">MVGTVYLMYNNGTDCVVTWRSNPNATKIDMVAYVQIPNTPGQQDDNWYTTYAGPVKVYAPHTCIQWGGSMWSSGGGINAGYNSPVGHCT</sequence>
<organism evidence="1 2">
    <name type="scientific">Nocardia stercoris</name>
    <dbReference type="NCBI Taxonomy" id="2483361"/>
    <lineage>
        <taxon>Bacteria</taxon>
        <taxon>Bacillati</taxon>
        <taxon>Actinomycetota</taxon>
        <taxon>Actinomycetes</taxon>
        <taxon>Mycobacteriales</taxon>
        <taxon>Nocardiaceae</taxon>
        <taxon>Nocardia</taxon>
    </lineage>
</organism>
<evidence type="ECO:0000313" key="2">
    <source>
        <dbReference type="Proteomes" id="UP000279275"/>
    </source>
</evidence>